<dbReference type="Proteomes" id="UP000051499">
    <property type="component" value="Unassembled WGS sequence"/>
</dbReference>
<name>A0ABR5NRI5_9LACO</name>
<evidence type="ECO:0000313" key="2">
    <source>
        <dbReference type="Proteomes" id="UP000051499"/>
    </source>
</evidence>
<comment type="caution">
    <text evidence="1">The sequence shown here is derived from an EMBL/GenBank/DDBJ whole genome shotgun (WGS) entry which is preliminary data.</text>
</comment>
<gene>
    <name evidence="1" type="ORF">FC97_GL001289</name>
</gene>
<keyword evidence="2" id="KW-1185">Reference proteome</keyword>
<organism evidence="1 2">
    <name type="scientific">Companilactobacillus kimchii DSM 13961 = JCM 10707</name>
    <dbReference type="NCBI Taxonomy" id="1423765"/>
    <lineage>
        <taxon>Bacteria</taxon>
        <taxon>Bacillati</taxon>
        <taxon>Bacillota</taxon>
        <taxon>Bacilli</taxon>
        <taxon>Lactobacillales</taxon>
        <taxon>Lactobacillaceae</taxon>
        <taxon>Companilactobacillus</taxon>
        <taxon>Companilactobacillus kimchii</taxon>
    </lineage>
</organism>
<accession>A0ABR5NRI5</accession>
<dbReference type="EMBL" id="AZDH01000019">
    <property type="protein sequence ID" value="KRK50650.1"/>
    <property type="molecule type" value="Genomic_DNA"/>
</dbReference>
<protein>
    <submittedName>
        <fullName evidence="1">Uncharacterized protein</fullName>
    </submittedName>
</protein>
<reference evidence="1 2" key="1">
    <citation type="journal article" date="2015" name="Genome Announc.">
        <title>Expanding the biotechnology potential of lactobacilli through comparative genomics of 213 strains and associated genera.</title>
        <authorList>
            <person name="Sun Z."/>
            <person name="Harris H.M."/>
            <person name="McCann A."/>
            <person name="Guo C."/>
            <person name="Argimon S."/>
            <person name="Zhang W."/>
            <person name="Yang X."/>
            <person name="Jeffery I.B."/>
            <person name="Cooney J.C."/>
            <person name="Kagawa T.F."/>
            <person name="Liu W."/>
            <person name="Song Y."/>
            <person name="Salvetti E."/>
            <person name="Wrobel A."/>
            <person name="Rasinkangas P."/>
            <person name="Parkhill J."/>
            <person name="Rea M.C."/>
            <person name="O'Sullivan O."/>
            <person name="Ritari J."/>
            <person name="Douillard F.P."/>
            <person name="Paul Ross R."/>
            <person name="Yang R."/>
            <person name="Briner A.E."/>
            <person name="Felis G.E."/>
            <person name="de Vos W.M."/>
            <person name="Barrangou R."/>
            <person name="Klaenhammer T.R."/>
            <person name="Caufield P.W."/>
            <person name="Cui Y."/>
            <person name="Zhang H."/>
            <person name="O'Toole P.W."/>
        </authorList>
    </citation>
    <scope>NUCLEOTIDE SEQUENCE [LARGE SCALE GENOMIC DNA]</scope>
    <source>
        <strain evidence="1 2">DSM 13961</strain>
    </source>
</reference>
<proteinExistence type="predicted"/>
<sequence>MSLSFRYDYVTTLPVVSGEKGMNDFDKISKLRDLVLIMESIQIEFVIGITRNKYELIEGAIHIH</sequence>
<evidence type="ECO:0000313" key="1">
    <source>
        <dbReference type="EMBL" id="KRK50650.1"/>
    </source>
</evidence>